<keyword evidence="2" id="KW-0812">Transmembrane</keyword>
<evidence type="ECO:0000313" key="3">
    <source>
        <dbReference type="EMBL" id="GMH80353.1"/>
    </source>
</evidence>
<dbReference type="EMBL" id="BRXY01000244">
    <property type="protein sequence ID" value="GMH80353.1"/>
    <property type="molecule type" value="Genomic_DNA"/>
</dbReference>
<feature type="transmembrane region" description="Helical" evidence="2">
    <location>
        <begin position="559"/>
        <end position="578"/>
    </location>
</feature>
<name>A0A9W7EKI2_9STRA</name>
<dbReference type="OrthoDB" id="199217at2759"/>
<evidence type="ECO:0000256" key="2">
    <source>
        <dbReference type="SAM" id="Phobius"/>
    </source>
</evidence>
<keyword evidence="4" id="KW-1185">Reference proteome</keyword>
<reference evidence="4" key="1">
    <citation type="journal article" date="2023" name="Commun. Biol.">
        <title>Genome analysis of Parmales, the sister group of diatoms, reveals the evolutionary specialization of diatoms from phago-mixotrophs to photoautotrophs.</title>
        <authorList>
            <person name="Ban H."/>
            <person name="Sato S."/>
            <person name="Yoshikawa S."/>
            <person name="Yamada K."/>
            <person name="Nakamura Y."/>
            <person name="Ichinomiya M."/>
            <person name="Sato N."/>
            <person name="Blanc-Mathieu R."/>
            <person name="Endo H."/>
            <person name="Kuwata A."/>
            <person name="Ogata H."/>
        </authorList>
    </citation>
    <scope>NUCLEOTIDE SEQUENCE [LARGE SCALE GENOMIC DNA]</scope>
    <source>
        <strain evidence="4">NIES 3701</strain>
    </source>
</reference>
<feature type="transmembrane region" description="Helical" evidence="2">
    <location>
        <begin position="792"/>
        <end position="812"/>
    </location>
</feature>
<feature type="transmembrane region" description="Helical" evidence="2">
    <location>
        <begin position="704"/>
        <end position="728"/>
    </location>
</feature>
<dbReference type="Proteomes" id="UP001165085">
    <property type="component" value="Unassembled WGS sequence"/>
</dbReference>
<evidence type="ECO:0000313" key="4">
    <source>
        <dbReference type="Proteomes" id="UP001165085"/>
    </source>
</evidence>
<dbReference type="Gene3D" id="3.30.530.20">
    <property type="match status" value="1"/>
</dbReference>
<feature type="region of interest" description="Disordered" evidence="1">
    <location>
        <begin position="58"/>
        <end position="79"/>
    </location>
</feature>
<dbReference type="AlphaFoldDB" id="A0A9W7EKI2"/>
<dbReference type="SUPFAM" id="SSF55961">
    <property type="entry name" value="Bet v1-like"/>
    <property type="match status" value="1"/>
</dbReference>
<feature type="transmembrane region" description="Helical" evidence="2">
    <location>
        <begin position="914"/>
        <end position="936"/>
    </location>
</feature>
<feature type="transmembrane region" description="Helical" evidence="2">
    <location>
        <begin position="872"/>
        <end position="893"/>
    </location>
</feature>
<feature type="transmembrane region" description="Helical" evidence="2">
    <location>
        <begin position="590"/>
        <end position="615"/>
    </location>
</feature>
<organism evidence="3 4">
    <name type="scientific">Triparma strigata</name>
    <dbReference type="NCBI Taxonomy" id="1606541"/>
    <lineage>
        <taxon>Eukaryota</taxon>
        <taxon>Sar</taxon>
        <taxon>Stramenopiles</taxon>
        <taxon>Ochrophyta</taxon>
        <taxon>Bolidophyceae</taxon>
        <taxon>Parmales</taxon>
        <taxon>Triparmaceae</taxon>
        <taxon>Triparma</taxon>
    </lineage>
</organism>
<keyword evidence="2" id="KW-0472">Membrane</keyword>
<accession>A0A9W7EKI2</accession>
<evidence type="ECO:0000256" key="1">
    <source>
        <dbReference type="SAM" id="MobiDB-lite"/>
    </source>
</evidence>
<dbReference type="InterPro" id="IPR023393">
    <property type="entry name" value="START-like_dom_sf"/>
</dbReference>
<feature type="transmembrane region" description="Helical" evidence="2">
    <location>
        <begin position="636"/>
        <end position="657"/>
    </location>
</feature>
<sequence>MPQSSKNGILPVIGNDDVPSPTPPISEETPADNLNTLSLLKGVAFRFRPVASRFSQIGSEEAAQGPSGIGRAQSRRRSDLPEFLKTVSKDKREGKKLTEFGKWYEKNSRFYFKNRERGTERVPGLRFPNHRRQFAYKEKVIREGQGQEYTDEENTLIENGLKRVEGSVGGLNEYAPFPILNYLLEFDARKSSSESKIYVHADVSCSAEDLVAYRFDEEFWGHTATKMTVFDETPHSYKTMVVVPLGLGFQDRELLVHYCWKKVEDNVWVITGEPVEDDQYPITDKAVRGKFCSTMVVFANSSTSCSVKHCMSVDVVLPLPKFIMKGKSMEEAEWVAQIKTFFVSSRPKDQMREAEGTLLGEYMARGFKGTAEWEKVTARWQEATEEFLCITELLEVYPWFGNLVKHILRNKLIPWVVCGKSLDDVNAEDAENIGKSLPFFVTMRSDPGIALSEWLLEYPCMAELGEREIWFIPFMSSLSSRVTRNSNGGEAGPFILRRQSLAFCRKQESSIALLKRDPSSPALALEGKGGIVSEALESSNFIMSTMQQYLGVPGGKRKMNVAIFLGYLIPAIVFILPLNSAWSGAGSNTLFLFLIAPIILFFGSQLLMGVCSAAFKVFLICDDLPKWEAMVYRLKFAVAVYVALAVPTFIVFWSISFTVIFPVPWAVLVTLLFTPSCVICAYYFVKSTCSNPRHLITKKEFKRFLLIVIFVIPFVAVLPLSTGFYMVLDGYKQLGLVTVIGGLRFVEVLGIERLGLGKVNELTILVLELVVDVFYETHAATLFSGADLGITLAFPPLLDLMGNVSTMGYIYYYQRNDKNAQTLSLIALATREIVEISTSLGVTFVFGSIWFFRSSHFFMIDAVKLEELERAFTMSVIDFCTEVVVLLLFDRLVYQVWRVHLYDLAQAFASAIGFYELFGMICGCVIFILTFLMYHFGGDFFMNFEWLEGRGGELGGKDFEEWCFERQRFGGEGGESGSCFRTTGGWSF</sequence>
<comment type="caution">
    <text evidence="3">The sequence shown here is derived from an EMBL/GenBank/DDBJ whole genome shotgun (WGS) entry which is preliminary data.</text>
</comment>
<feature type="region of interest" description="Disordered" evidence="1">
    <location>
        <begin position="1"/>
        <end position="31"/>
    </location>
</feature>
<protein>
    <submittedName>
        <fullName evidence="3">Uncharacterized protein</fullName>
    </submittedName>
</protein>
<feature type="transmembrane region" description="Helical" evidence="2">
    <location>
        <begin position="663"/>
        <end position="684"/>
    </location>
</feature>
<gene>
    <name evidence="3" type="ORF">TrST_g12900</name>
</gene>
<proteinExistence type="predicted"/>
<feature type="transmembrane region" description="Helical" evidence="2">
    <location>
        <begin position="833"/>
        <end position="852"/>
    </location>
</feature>
<keyword evidence="2" id="KW-1133">Transmembrane helix</keyword>